<sequence length="880" mass="98935">MKILKSIFGTSNQREIARLKPLVEKINSLEPQYSGIGDDEIKNITLKFKDELKDIAPSEQDKKLDEILPLAFAVAREGIKRALGLRAFDVQLIGASVLHSGKIAEMATGEGKTLVAVMPAYLNSLTGRGVHIITVNDYLAKRDAEWMGKAYNLLGLSVGVITNDMDDEARKKAYNCDVTYGTNNEFGFDYLRDNMKYSLEDYVQRELNYAIIDEVDSVLIDEARTPLIISGESEETTELYYKADNAVSKLVKDEDFTVDEKLKTAIMTEEGIEKVENALKIKNIYDPRHLDLLHAVNQSLRAHACYFKDVDYLIQDNQVVIVDEFTGRVMNGRRYGEGLHQALEAKEHLKVEGENQTLATVTFQNFFRMYNKLAGMTGTADTEAEEFKKIYNLDVVVIPTNKPMARKDHADLVYATEAEKFNAVADEIAEKYKTGQPVLVGTVSVEKSERLSGILKKKGIPHSVLNAKNNAKEAQIIANAGQKKSVTISTNMAGRGTDIVLGDGVKDIGGLHVIGTERHESRRIDNQLRGRSGRQGDVGSSRFYVSLEDDLMRIFGSERLAPFLEKLGLKDGQAIEHGMISKAIENAQKKVEGHNFDIRKNLIDYDNVMNKQRELIYSYRKRMLEICDISEIKEDIAFDVEALLESYFETYVPEKTHSENWDIEGLLEILKVSLSADILSLETLNLNAGLNINAEYASQEDKKNAVINLFKKMPRSEFFNSLTDLIKKNIDAKIESFPEDQKLDILKALYLQAVDSLWKDALTSLDVLKEGIGLRGYAQVNPLIEYQKEAYSLFINMQFRMKEEALNSIIAVQFEDGINAEDIIEGAGLLSDNIILTHNEMNQGQEEKQKPIVKPKKIGRNEPCPCGSGKKYKNCHGKNE</sequence>
<dbReference type="InterPro" id="IPR001650">
    <property type="entry name" value="Helicase_C-like"/>
</dbReference>
<keyword evidence="6" id="KW-0479">Metal-binding</keyword>
<dbReference type="PROSITE" id="PS01312">
    <property type="entry name" value="SECA"/>
    <property type="match status" value="1"/>
</dbReference>
<evidence type="ECO:0000256" key="1">
    <source>
        <dbReference type="ARBA" id="ARBA00001947"/>
    </source>
</evidence>
<feature type="region of interest" description="Disordered" evidence="16">
    <location>
        <begin position="841"/>
        <end position="880"/>
    </location>
</feature>
<keyword evidence="9 14" id="KW-0067">ATP-binding</keyword>
<evidence type="ECO:0000256" key="8">
    <source>
        <dbReference type="ARBA" id="ARBA00022833"/>
    </source>
</evidence>
<evidence type="ECO:0000256" key="10">
    <source>
        <dbReference type="ARBA" id="ARBA00022927"/>
    </source>
</evidence>
<dbReference type="SMART" id="SM00957">
    <property type="entry name" value="SecA_DEAD"/>
    <property type="match status" value="1"/>
</dbReference>
<dbReference type="Pfam" id="PF07517">
    <property type="entry name" value="SecA_DEAD"/>
    <property type="match status" value="1"/>
</dbReference>
<name>A0A520X9C3_9DELT</name>
<evidence type="ECO:0000256" key="12">
    <source>
        <dbReference type="ARBA" id="ARBA00023010"/>
    </source>
</evidence>
<dbReference type="FunFam" id="3.40.50.300:FF:000429">
    <property type="entry name" value="Preprotein translocase subunit SecA"/>
    <property type="match status" value="1"/>
</dbReference>
<dbReference type="InterPro" id="IPR036670">
    <property type="entry name" value="SecA_X-link_sf"/>
</dbReference>
<evidence type="ECO:0000259" key="17">
    <source>
        <dbReference type="PROSITE" id="PS51192"/>
    </source>
</evidence>
<dbReference type="Pfam" id="PF21090">
    <property type="entry name" value="P-loop_SecA"/>
    <property type="match status" value="2"/>
</dbReference>
<keyword evidence="12 14" id="KW-0811">Translocation</keyword>
<keyword evidence="4 14" id="KW-1003">Cell membrane</keyword>
<keyword evidence="3 14" id="KW-0813">Transport</keyword>
<dbReference type="InterPro" id="IPR020937">
    <property type="entry name" value="SecA_CS"/>
</dbReference>
<evidence type="ECO:0000256" key="15">
    <source>
        <dbReference type="RuleBase" id="RU003874"/>
    </source>
</evidence>
<feature type="domain" description="Helicase ATP-binding" evidence="17">
    <location>
        <begin position="93"/>
        <end position="251"/>
    </location>
</feature>
<comment type="cofactor">
    <cofactor evidence="1">
        <name>Zn(2+)</name>
        <dbReference type="ChEBI" id="CHEBI:29105"/>
    </cofactor>
</comment>
<dbReference type="GO" id="GO:0005524">
    <property type="term" value="F:ATP binding"/>
    <property type="evidence" value="ECO:0007669"/>
    <property type="project" value="UniProtKB-UniRule"/>
</dbReference>
<evidence type="ECO:0000256" key="9">
    <source>
        <dbReference type="ARBA" id="ARBA00022840"/>
    </source>
</evidence>
<dbReference type="InterPro" id="IPR011130">
    <property type="entry name" value="SecA_preprotein_X-link_dom"/>
</dbReference>
<dbReference type="SUPFAM" id="SSF81767">
    <property type="entry name" value="Pre-protein crosslinking domain of SecA"/>
    <property type="match status" value="1"/>
</dbReference>
<keyword evidence="10 14" id="KW-0653">Protein transport</keyword>
<evidence type="ECO:0000256" key="14">
    <source>
        <dbReference type="HAMAP-Rule" id="MF_01382"/>
    </source>
</evidence>
<dbReference type="GO" id="GO:0046872">
    <property type="term" value="F:metal ion binding"/>
    <property type="evidence" value="ECO:0007669"/>
    <property type="project" value="UniProtKB-KW"/>
</dbReference>
<dbReference type="FunFam" id="3.40.50.300:FF:000246">
    <property type="entry name" value="Preprotein translocase subunit SecA"/>
    <property type="match status" value="1"/>
</dbReference>
<dbReference type="HAMAP" id="MF_01382">
    <property type="entry name" value="SecA"/>
    <property type="match status" value="1"/>
</dbReference>
<feature type="binding site" evidence="14">
    <location>
        <position position="91"/>
    </location>
    <ligand>
        <name>ATP</name>
        <dbReference type="ChEBI" id="CHEBI:30616"/>
    </ligand>
</feature>
<feature type="domain" description="SecA family profile" evidence="19">
    <location>
        <begin position="1"/>
        <end position="576"/>
    </location>
</feature>
<dbReference type="NCBIfam" id="TIGR00963">
    <property type="entry name" value="secA"/>
    <property type="match status" value="1"/>
</dbReference>
<dbReference type="PANTHER" id="PTHR30612">
    <property type="entry name" value="SECA INNER MEMBRANE COMPONENT OF SEC PROTEIN SECRETION SYSTEM"/>
    <property type="match status" value="1"/>
</dbReference>
<dbReference type="GO" id="GO:0065002">
    <property type="term" value="P:intracellular protein transmembrane transport"/>
    <property type="evidence" value="ECO:0007669"/>
    <property type="project" value="UniProtKB-UniRule"/>
</dbReference>
<organism evidence="20 21">
    <name type="scientific">Candidatus Acidulodesulfobacterium acidiphilum</name>
    <dbReference type="NCBI Taxonomy" id="2597224"/>
    <lineage>
        <taxon>Bacteria</taxon>
        <taxon>Deltaproteobacteria</taxon>
        <taxon>Candidatus Acidulodesulfobacterales</taxon>
        <taxon>Candidatus Acidulodesulfobacterium</taxon>
    </lineage>
</organism>
<feature type="binding site" evidence="14">
    <location>
        <begin position="109"/>
        <end position="113"/>
    </location>
    <ligand>
        <name>ATP</name>
        <dbReference type="ChEBI" id="CHEBI:30616"/>
    </ligand>
</feature>
<dbReference type="NCBIfam" id="NF009538">
    <property type="entry name" value="PRK12904.1"/>
    <property type="match status" value="1"/>
</dbReference>
<evidence type="ECO:0000259" key="18">
    <source>
        <dbReference type="PROSITE" id="PS51194"/>
    </source>
</evidence>
<keyword evidence="13 14" id="KW-0472">Membrane</keyword>
<dbReference type="InterPro" id="IPR011115">
    <property type="entry name" value="SecA_DEAD"/>
</dbReference>
<dbReference type="AlphaFoldDB" id="A0A520X9C3"/>
<evidence type="ECO:0000256" key="4">
    <source>
        <dbReference type="ARBA" id="ARBA00022475"/>
    </source>
</evidence>
<dbReference type="InterPro" id="IPR014018">
    <property type="entry name" value="SecA_motor_DEAD"/>
</dbReference>
<protein>
    <recommendedName>
        <fullName evidence="14 15">Protein translocase subunit SecA</fullName>
        <ecNumber evidence="14">7.4.2.8</ecNumber>
    </recommendedName>
</protein>
<gene>
    <name evidence="14 20" type="primary">secA</name>
    <name evidence="20" type="ORF">EVJ48_08240</name>
</gene>
<dbReference type="EMBL" id="SHMQ01000030">
    <property type="protein sequence ID" value="RZV37807.1"/>
    <property type="molecule type" value="Genomic_DNA"/>
</dbReference>
<evidence type="ECO:0000259" key="19">
    <source>
        <dbReference type="PROSITE" id="PS51196"/>
    </source>
</evidence>
<dbReference type="NCBIfam" id="NF006630">
    <property type="entry name" value="PRK09200.1"/>
    <property type="match status" value="1"/>
</dbReference>
<comment type="subunit">
    <text evidence="14">Monomer and homodimer. Part of the essential Sec protein translocation apparatus which comprises SecA, SecYEG and auxiliary proteins SecDF. Other proteins may also be involved.</text>
</comment>
<dbReference type="Gene3D" id="1.10.3060.10">
    <property type="entry name" value="Helical scaffold and wing domains of SecA"/>
    <property type="match status" value="1"/>
</dbReference>
<dbReference type="GO" id="GO:0017038">
    <property type="term" value="P:protein import"/>
    <property type="evidence" value="ECO:0007669"/>
    <property type="project" value="InterPro"/>
</dbReference>
<dbReference type="Pfam" id="PF01043">
    <property type="entry name" value="SecA_PP_bind"/>
    <property type="match status" value="1"/>
</dbReference>
<dbReference type="GO" id="GO:0006605">
    <property type="term" value="P:protein targeting"/>
    <property type="evidence" value="ECO:0007669"/>
    <property type="project" value="UniProtKB-UniRule"/>
</dbReference>
<dbReference type="SMART" id="SM00958">
    <property type="entry name" value="SecA_PP_bind"/>
    <property type="match status" value="1"/>
</dbReference>
<evidence type="ECO:0000256" key="7">
    <source>
        <dbReference type="ARBA" id="ARBA00022741"/>
    </source>
</evidence>
<dbReference type="GO" id="GO:0043952">
    <property type="term" value="P:protein transport by the Sec complex"/>
    <property type="evidence" value="ECO:0007669"/>
    <property type="project" value="TreeGrafter"/>
</dbReference>
<dbReference type="Proteomes" id="UP000322454">
    <property type="component" value="Unassembled WGS sequence"/>
</dbReference>
<feature type="binding site" evidence="14">
    <location>
        <position position="498"/>
    </location>
    <ligand>
        <name>ATP</name>
        <dbReference type="ChEBI" id="CHEBI:30616"/>
    </ligand>
</feature>
<evidence type="ECO:0000313" key="21">
    <source>
        <dbReference type="Proteomes" id="UP000322454"/>
    </source>
</evidence>
<dbReference type="GO" id="GO:0008564">
    <property type="term" value="F:protein-exporting ATPase activity"/>
    <property type="evidence" value="ECO:0007669"/>
    <property type="project" value="UniProtKB-EC"/>
</dbReference>
<keyword evidence="8" id="KW-0862">Zinc</keyword>
<dbReference type="InterPro" id="IPR027417">
    <property type="entry name" value="P-loop_NTPase"/>
</dbReference>
<dbReference type="Gene3D" id="3.90.1440.10">
    <property type="entry name" value="SecA, preprotein cross-linking domain"/>
    <property type="match status" value="1"/>
</dbReference>
<comment type="function">
    <text evidence="14">Part of the Sec protein translocase complex. Interacts with the SecYEG preprotein conducting channel. Has a central role in coupling the hydrolysis of ATP to the transfer of proteins into and across the cell membrane, serving as an ATP-driven molecular motor driving the stepwise translocation of polypeptide chains across the membrane.</text>
</comment>
<dbReference type="Pfam" id="PF02810">
    <property type="entry name" value="SEC-C"/>
    <property type="match status" value="1"/>
</dbReference>
<keyword evidence="5 14" id="KW-0963">Cytoplasm</keyword>
<evidence type="ECO:0000256" key="11">
    <source>
        <dbReference type="ARBA" id="ARBA00022967"/>
    </source>
</evidence>
<evidence type="ECO:0000256" key="5">
    <source>
        <dbReference type="ARBA" id="ARBA00022490"/>
    </source>
</evidence>
<dbReference type="Pfam" id="PF07516">
    <property type="entry name" value="SecA_SW"/>
    <property type="match status" value="1"/>
</dbReference>
<dbReference type="CDD" id="cd17928">
    <property type="entry name" value="DEXDc_SecA"/>
    <property type="match status" value="1"/>
</dbReference>
<evidence type="ECO:0000313" key="20">
    <source>
        <dbReference type="EMBL" id="RZV37807.1"/>
    </source>
</evidence>
<dbReference type="SUPFAM" id="SSF52540">
    <property type="entry name" value="P-loop containing nucleoside triphosphate hydrolases"/>
    <property type="match status" value="2"/>
</dbReference>
<evidence type="ECO:0000256" key="16">
    <source>
        <dbReference type="SAM" id="MobiDB-lite"/>
    </source>
</evidence>
<dbReference type="GO" id="GO:0005829">
    <property type="term" value="C:cytosol"/>
    <property type="evidence" value="ECO:0007669"/>
    <property type="project" value="TreeGrafter"/>
</dbReference>
<comment type="caution">
    <text evidence="20">The sequence shown here is derived from an EMBL/GenBank/DDBJ whole genome shotgun (WGS) entry which is preliminary data.</text>
</comment>
<feature type="domain" description="Helicase C-terminal" evidence="18">
    <location>
        <begin position="408"/>
        <end position="592"/>
    </location>
</feature>
<dbReference type="PANTHER" id="PTHR30612:SF0">
    <property type="entry name" value="CHLOROPLAST PROTEIN-TRANSPORTING ATPASE"/>
    <property type="match status" value="1"/>
</dbReference>
<dbReference type="InterPro" id="IPR011116">
    <property type="entry name" value="SecA_Wing/Scaffold"/>
</dbReference>
<keyword evidence="7 14" id="KW-0547">Nucleotide-binding</keyword>
<evidence type="ECO:0000256" key="3">
    <source>
        <dbReference type="ARBA" id="ARBA00022448"/>
    </source>
</evidence>
<keyword evidence="11 14" id="KW-1278">Translocase</keyword>
<dbReference type="InterPro" id="IPR036266">
    <property type="entry name" value="SecA_Wing/Scaffold_sf"/>
</dbReference>
<reference evidence="20 21" key="1">
    <citation type="submission" date="2019-01" db="EMBL/GenBank/DDBJ databases">
        <title>Insights into ecological role of a new deltaproteobacterial order Candidatus Sinidesulfobacterales (Sva0485) by metagenomics and metatranscriptomics.</title>
        <authorList>
            <person name="Tan S."/>
            <person name="Liu J."/>
            <person name="Fang Y."/>
            <person name="Hedlund B."/>
            <person name="Lian Z.-H."/>
            <person name="Huang L.-Y."/>
            <person name="Li J.-T."/>
            <person name="Huang L.-N."/>
            <person name="Li W.-J."/>
            <person name="Jiang H.-C."/>
            <person name="Dong H.-L."/>
            <person name="Shu W.-S."/>
        </authorList>
    </citation>
    <scope>NUCLEOTIDE SEQUENCE [LARGE SCALE GENOMIC DNA]</scope>
    <source>
        <strain evidence="20">AP4</strain>
    </source>
</reference>
<dbReference type="PROSITE" id="PS51194">
    <property type="entry name" value="HELICASE_CTER"/>
    <property type="match status" value="1"/>
</dbReference>
<dbReference type="PROSITE" id="PS51192">
    <property type="entry name" value="HELICASE_ATP_BIND_1"/>
    <property type="match status" value="1"/>
</dbReference>
<accession>A0A520X9C3</accession>
<dbReference type="InterPro" id="IPR014001">
    <property type="entry name" value="Helicase_ATP-bd"/>
</dbReference>
<feature type="compositionally biased region" description="Basic residues" evidence="16">
    <location>
        <begin position="870"/>
        <end position="880"/>
    </location>
</feature>
<dbReference type="InterPro" id="IPR004027">
    <property type="entry name" value="SEC_C_motif"/>
</dbReference>
<proteinExistence type="inferred from homology"/>
<dbReference type="EC" id="7.4.2.8" evidence="14"/>
<evidence type="ECO:0000256" key="6">
    <source>
        <dbReference type="ARBA" id="ARBA00022723"/>
    </source>
</evidence>
<dbReference type="PROSITE" id="PS51196">
    <property type="entry name" value="SECA_MOTOR_DEAD"/>
    <property type="match status" value="1"/>
</dbReference>
<dbReference type="SUPFAM" id="SSF81886">
    <property type="entry name" value="Helical scaffold and wing domains of SecA"/>
    <property type="match status" value="1"/>
</dbReference>
<dbReference type="CDD" id="cd18803">
    <property type="entry name" value="SF2_C_secA"/>
    <property type="match status" value="1"/>
</dbReference>
<dbReference type="GO" id="GO:0005886">
    <property type="term" value="C:plasma membrane"/>
    <property type="evidence" value="ECO:0007669"/>
    <property type="project" value="UniProtKB-SubCell"/>
</dbReference>
<dbReference type="FunFam" id="3.90.1440.10:FF:000001">
    <property type="entry name" value="Preprotein translocase subunit SecA"/>
    <property type="match status" value="1"/>
</dbReference>
<dbReference type="Gene3D" id="3.40.50.300">
    <property type="entry name" value="P-loop containing nucleotide triphosphate hydrolases"/>
    <property type="match status" value="3"/>
</dbReference>
<dbReference type="GO" id="GO:0031522">
    <property type="term" value="C:cell envelope Sec protein transport complex"/>
    <property type="evidence" value="ECO:0007669"/>
    <property type="project" value="TreeGrafter"/>
</dbReference>
<evidence type="ECO:0000256" key="2">
    <source>
        <dbReference type="ARBA" id="ARBA00007650"/>
    </source>
</evidence>
<dbReference type="InterPro" id="IPR000185">
    <property type="entry name" value="SecA"/>
</dbReference>
<comment type="subcellular location">
    <subcellularLocation>
        <location evidence="14">Cell membrane</location>
        <topology evidence="14">Peripheral membrane protein</topology>
        <orientation evidence="14">Cytoplasmic side</orientation>
    </subcellularLocation>
    <subcellularLocation>
        <location evidence="14">Cytoplasm</location>
    </subcellularLocation>
    <text evidence="14">Distribution is 50-50.</text>
</comment>
<comment type="similarity">
    <text evidence="2 14 15">Belongs to the SecA family.</text>
</comment>
<dbReference type="InterPro" id="IPR044722">
    <property type="entry name" value="SecA_SF2_C"/>
</dbReference>
<evidence type="ECO:0000256" key="13">
    <source>
        <dbReference type="ARBA" id="ARBA00023136"/>
    </source>
</evidence>
<comment type="catalytic activity">
    <reaction evidence="14">
        <text>ATP + H2O + cellular proteinSide 1 = ADP + phosphate + cellular proteinSide 2.</text>
        <dbReference type="EC" id="7.4.2.8"/>
    </reaction>
</comment>
<dbReference type="PRINTS" id="PR00906">
    <property type="entry name" value="SECA"/>
</dbReference>